<name>A0A927B5I7_9BACT</name>
<accession>A0A927B5I7</accession>
<dbReference type="AlphaFoldDB" id="A0A927B5I7"/>
<feature type="domain" description="HTH araC/xylS-type" evidence="1">
    <location>
        <begin position="143"/>
        <end position="238"/>
    </location>
</feature>
<gene>
    <name evidence="2" type="ORF">IC230_22175</name>
</gene>
<dbReference type="GO" id="GO:0043565">
    <property type="term" value="F:sequence-specific DNA binding"/>
    <property type="evidence" value="ECO:0007669"/>
    <property type="project" value="InterPro"/>
</dbReference>
<dbReference type="Proteomes" id="UP000653797">
    <property type="component" value="Unassembled WGS sequence"/>
</dbReference>
<keyword evidence="3" id="KW-1185">Reference proteome</keyword>
<dbReference type="Pfam" id="PF20240">
    <property type="entry name" value="DUF6597"/>
    <property type="match status" value="1"/>
</dbReference>
<dbReference type="EMBL" id="JACXAA010000009">
    <property type="protein sequence ID" value="MBD2755627.1"/>
    <property type="molecule type" value="Genomic_DNA"/>
</dbReference>
<dbReference type="Gene3D" id="1.10.10.60">
    <property type="entry name" value="Homeodomain-like"/>
    <property type="match status" value="1"/>
</dbReference>
<evidence type="ECO:0000313" key="2">
    <source>
        <dbReference type="EMBL" id="MBD2755627.1"/>
    </source>
</evidence>
<evidence type="ECO:0000313" key="3">
    <source>
        <dbReference type="Proteomes" id="UP000653797"/>
    </source>
</evidence>
<comment type="caution">
    <text evidence="2">The sequence shown here is derived from an EMBL/GenBank/DDBJ whole genome shotgun (WGS) entry which is preliminary data.</text>
</comment>
<dbReference type="InterPro" id="IPR018060">
    <property type="entry name" value="HTH_AraC"/>
</dbReference>
<sequence>MAIADIEYKLAQPDPALSDFVESFWMLVNHTDEEKDVVVLPDGRFDIFFSCSAIEPFHVTVSGLANEPSQSAISPQSVIFAISFKLLALEYLLDFTIAPLANKVSYLPTGFWNITPDNLTDFSTFCDKVSAKMMSLLKGKVNERKQKLMELIYSSQGALPVHELSDSVHWSSRQINRYFQHWFGVSLKTYCGILRYRASFDQIREGKLFPDQNFTDQAHFIKDVKKYSGVTPKELTRNENDRFIQFSTLSTK</sequence>
<evidence type="ECO:0000259" key="1">
    <source>
        <dbReference type="PROSITE" id="PS01124"/>
    </source>
</evidence>
<organism evidence="2 3">
    <name type="scientific">Spirosoma validum</name>
    <dbReference type="NCBI Taxonomy" id="2771355"/>
    <lineage>
        <taxon>Bacteria</taxon>
        <taxon>Pseudomonadati</taxon>
        <taxon>Bacteroidota</taxon>
        <taxon>Cytophagia</taxon>
        <taxon>Cytophagales</taxon>
        <taxon>Cytophagaceae</taxon>
        <taxon>Spirosoma</taxon>
    </lineage>
</organism>
<reference evidence="2" key="1">
    <citation type="submission" date="2020-09" db="EMBL/GenBank/DDBJ databases">
        <authorList>
            <person name="Kim M.K."/>
        </authorList>
    </citation>
    <scope>NUCLEOTIDE SEQUENCE</scope>
    <source>
        <strain evidence="2">BT704</strain>
    </source>
</reference>
<dbReference type="PROSITE" id="PS01124">
    <property type="entry name" value="HTH_ARAC_FAMILY_2"/>
    <property type="match status" value="1"/>
</dbReference>
<dbReference type="SMART" id="SM00342">
    <property type="entry name" value="HTH_ARAC"/>
    <property type="match status" value="1"/>
</dbReference>
<dbReference type="RefSeq" id="WP_191041257.1">
    <property type="nucleotide sequence ID" value="NZ_JACXAA010000009.1"/>
</dbReference>
<dbReference type="GO" id="GO:0003700">
    <property type="term" value="F:DNA-binding transcription factor activity"/>
    <property type="evidence" value="ECO:0007669"/>
    <property type="project" value="InterPro"/>
</dbReference>
<dbReference type="InterPro" id="IPR046532">
    <property type="entry name" value="DUF6597"/>
</dbReference>
<protein>
    <submittedName>
        <fullName evidence="2">Helix-turn-helix transcriptional regulator</fullName>
    </submittedName>
</protein>
<proteinExistence type="predicted"/>